<comment type="caution">
    <text evidence="8">The sequence shown here is derived from an EMBL/GenBank/DDBJ whole genome shotgun (WGS) entry which is preliminary data.</text>
</comment>
<evidence type="ECO:0000256" key="6">
    <source>
        <dbReference type="ARBA" id="ARBA00023014"/>
    </source>
</evidence>
<evidence type="ECO:0000313" key="8">
    <source>
        <dbReference type="EMBL" id="TNJ37453.1"/>
    </source>
</evidence>
<dbReference type="EMBL" id="VDCI01000002">
    <property type="protein sequence ID" value="TNJ37453.1"/>
    <property type="molecule type" value="Genomic_DNA"/>
</dbReference>
<keyword evidence="3" id="KW-0949">S-adenosyl-L-methionine</keyword>
<gene>
    <name evidence="8" type="ORF">FGF68_03485</name>
</gene>
<comment type="cofactor">
    <cofactor evidence="1">
        <name>[4Fe-4S] cluster</name>
        <dbReference type="ChEBI" id="CHEBI:49883"/>
    </cofactor>
</comment>
<dbReference type="GO" id="GO:0051539">
    <property type="term" value="F:4 iron, 4 sulfur cluster binding"/>
    <property type="evidence" value="ECO:0007669"/>
    <property type="project" value="UniProtKB-KW"/>
</dbReference>
<keyword evidence="2" id="KW-0004">4Fe-4S</keyword>
<dbReference type="Pfam" id="PF04055">
    <property type="entry name" value="Radical_SAM"/>
    <property type="match status" value="1"/>
</dbReference>
<keyword evidence="6" id="KW-0411">Iron-sulfur</keyword>
<dbReference type="SFLD" id="SFLDS00029">
    <property type="entry name" value="Radical_SAM"/>
    <property type="match status" value="1"/>
</dbReference>
<dbReference type="InterPro" id="IPR013785">
    <property type="entry name" value="Aldolase_TIM"/>
</dbReference>
<evidence type="ECO:0000256" key="4">
    <source>
        <dbReference type="ARBA" id="ARBA00022723"/>
    </source>
</evidence>
<accession>A0A5C4S1R0</accession>
<dbReference type="InterPro" id="IPR058240">
    <property type="entry name" value="rSAM_sf"/>
</dbReference>
<protein>
    <submittedName>
        <fullName evidence="8">Radical SAM protein</fullName>
    </submittedName>
</protein>
<dbReference type="PANTHER" id="PTHR43787:SF11">
    <property type="entry name" value="UPF0026 PROTEIN SLR1464"/>
    <property type="match status" value="1"/>
</dbReference>
<keyword evidence="4" id="KW-0479">Metal-binding</keyword>
<dbReference type="PROSITE" id="PS51918">
    <property type="entry name" value="RADICAL_SAM"/>
    <property type="match status" value="1"/>
</dbReference>
<dbReference type="Gene3D" id="3.20.20.70">
    <property type="entry name" value="Aldolase class I"/>
    <property type="match status" value="1"/>
</dbReference>
<dbReference type="CDD" id="cd01335">
    <property type="entry name" value="Radical_SAM"/>
    <property type="match status" value="1"/>
</dbReference>
<evidence type="ECO:0000256" key="3">
    <source>
        <dbReference type="ARBA" id="ARBA00022691"/>
    </source>
</evidence>
<dbReference type="RefSeq" id="WP_068866662.1">
    <property type="nucleotide sequence ID" value="NZ_VDCI01000002.1"/>
</dbReference>
<keyword evidence="9" id="KW-1185">Reference proteome</keyword>
<evidence type="ECO:0000256" key="2">
    <source>
        <dbReference type="ARBA" id="ARBA00022485"/>
    </source>
</evidence>
<feature type="domain" description="Radical SAM core" evidence="7">
    <location>
        <begin position="13"/>
        <end position="239"/>
    </location>
</feature>
<dbReference type="PANTHER" id="PTHR43787">
    <property type="entry name" value="FEMO COFACTOR BIOSYNTHESIS PROTEIN NIFB-RELATED"/>
    <property type="match status" value="1"/>
</dbReference>
<dbReference type="InterPro" id="IPR040084">
    <property type="entry name" value="GTPase_Obg"/>
</dbReference>
<dbReference type="AlphaFoldDB" id="A0A5C4S1R0"/>
<evidence type="ECO:0000256" key="1">
    <source>
        <dbReference type="ARBA" id="ARBA00001966"/>
    </source>
</evidence>
<dbReference type="GO" id="GO:0046872">
    <property type="term" value="F:metal ion binding"/>
    <property type="evidence" value="ECO:0007669"/>
    <property type="project" value="UniProtKB-KW"/>
</dbReference>
<dbReference type="SMART" id="SM00729">
    <property type="entry name" value="Elp3"/>
    <property type="match status" value="1"/>
</dbReference>
<evidence type="ECO:0000259" key="7">
    <source>
        <dbReference type="PROSITE" id="PS51918"/>
    </source>
</evidence>
<dbReference type="SUPFAM" id="SSF102114">
    <property type="entry name" value="Radical SAM enzymes"/>
    <property type="match status" value="1"/>
</dbReference>
<name>A0A5C4S1R0_PROVB</name>
<organism evidence="8 9">
    <name type="scientific">Prosthecochloris vibrioformis</name>
    <name type="common">Chlorobium vibrioforme</name>
    <dbReference type="NCBI Taxonomy" id="1098"/>
    <lineage>
        <taxon>Bacteria</taxon>
        <taxon>Pseudomonadati</taxon>
        <taxon>Chlorobiota</taxon>
        <taxon>Chlorobiia</taxon>
        <taxon>Chlorobiales</taxon>
        <taxon>Chlorobiaceae</taxon>
        <taxon>Prosthecochloris</taxon>
    </lineage>
</organism>
<keyword evidence="5" id="KW-0408">Iron</keyword>
<dbReference type="Proteomes" id="UP000309544">
    <property type="component" value="Unassembled WGS sequence"/>
</dbReference>
<proteinExistence type="predicted"/>
<dbReference type="GO" id="GO:0003824">
    <property type="term" value="F:catalytic activity"/>
    <property type="evidence" value="ECO:0007669"/>
    <property type="project" value="InterPro"/>
</dbReference>
<evidence type="ECO:0000256" key="5">
    <source>
        <dbReference type="ARBA" id="ARBA00023004"/>
    </source>
</evidence>
<dbReference type="SFLD" id="SFLDG01083">
    <property type="entry name" value="Uncharacterised_Radical_SAM_Su"/>
    <property type="match status" value="1"/>
</dbReference>
<dbReference type="InterPro" id="IPR006638">
    <property type="entry name" value="Elp3/MiaA/NifB-like_rSAM"/>
</dbReference>
<reference evidence="8 9" key="1">
    <citation type="submission" date="2019-05" db="EMBL/GenBank/DDBJ databases">
        <title>Draft Whole-Genome sequence of the green sulfur bacterium Prosthecochloris vibrioformis DSM 260.</title>
        <authorList>
            <person name="Meyer T.E."/>
            <person name="Kyndt J.A."/>
        </authorList>
    </citation>
    <scope>NUCLEOTIDE SEQUENCE [LARGE SCALE GENOMIC DNA]</scope>
    <source>
        <strain evidence="8 9">DSM 260</strain>
    </source>
</reference>
<dbReference type="InterPro" id="IPR007197">
    <property type="entry name" value="rSAM"/>
</dbReference>
<evidence type="ECO:0000313" key="9">
    <source>
        <dbReference type="Proteomes" id="UP000309544"/>
    </source>
</evidence>
<sequence length="316" mass="35259">MKYVYGPVSSKRLGQSLGVDLLPSKSCTWNCIYCQLGRTKSYVTRREEFFPKEEIFREIQEAVASRSPIDWITFVGSGETTLYKGLGWLVHETKALTTIPVAVITNGSLLSDPDVRKELLEADAVLPSFNAGSSELFERIDRPAPGFTYERHLGGLKAFRQEYTGQLWVEVMLISGLNDSPEALQDIARALREVAPDTIHLVLPTRPSTESDVHLPVDEAVSRARFILSGVATVIHPEKGAMSLRDAADIADTIASITARHPLQERELRHALDELIPDEPEEVERMVQRLLGSGRFKTLLLQDGEVYWVPSSDTRS</sequence>